<protein>
    <submittedName>
        <fullName evidence="6">1-(5-phosphoribosyl)-5-[(5-phosphoribosylamino) methylideneamino] imidazole-4-carboxamide isomerase</fullName>
    </submittedName>
</protein>
<accession>A0AA48KG06</accession>
<dbReference type="InterPro" id="IPR013785">
    <property type="entry name" value="Aldolase_TIM"/>
</dbReference>
<proteinExistence type="inferred from homology"/>
<dbReference type="Proteomes" id="UP001228113">
    <property type="component" value="Chromosome"/>
</dbReference>
<comment type="pathway">
    <text evidence="4">Amino-acid biosynthesis.</text>
</comment>
<dbReference type="SUPFAM" id="SSF51366">
    <property type="entry name" value="Ribulose-phoshate binding barrel"/>
    <property type="match status" value="1"/>
</dbReference>
<evidence type="ECO:0000313" key="7">
    <source>
        <dbReference type="Proteomes" id="UP001228113"/>
    </source>
</evidence>
<keyword evidence="2 5" id="KW-0028">Amino-acid biosynthesis</keyword>
<evidence type="ECO:0000256" key="4">
    <source>
        <dbReference type="ARBA" id="ARBA00029440"/>
    </source>
</evidence>
<keyword evidence="3 5" id="KW-0368">Histidine biosynthesis</keyword>
<comment type="similarity">
    <text evidence="1 5">Belongs to the HisA/HisF family.</text>
</comment>
<dbReference type="Gene3D" id="3.20.20.70">
    <property type="entry name" value="Aldolase class I"/>
    <property type="match status" value="1"/>
</dbReference>
<dbReference type="EMBL" id="AP027081">
    <property type="protein sequence ID" value="BDU78817.1"/>
    <property type="molecule type" value="Genomic_DNA"/>
</dbReference>
<dbReference type="GO" id="GO:0000105">
    <property type="term" value="P:L-histidine biosynthetic process"/>
    <property type="evidence" value="ECO:0007669"/>
    <property type="project" value="UniProtKB-KW"/>
</dbReference>
<dbReference type="Pfam" id="PF00977">
    <property type="entry name" value="His_biosynth"/>
    <property type="match status" value="1"/>
</dbReference>
<dbReference type="InterPro" id="IPR006062">
    <property type="entry name" value="His_biosynth"/>
</dbReference>
<gene>
    <name evidence="6" type="ORF">METESE_37750</name>
</gene>
<organism evidence="6 7">
    <name type="scientific">Mesoterricola sediminis</name>
    <dbReference type="NCBI Taxonomy" id="2927980"/>
    <lineage>
        <taxon>Bacteria</taxon>
        <taxon>Pseudomonadati</taxon>
        <taxon>Acidobacteriota</taxon>
        <taxon>Holophagae</taxon>
        <taxon>Holophagales</taxon>
        <taxon>Holophagaceae</taxon>
        <taxon>Mesoterricola</taxon>
    </lineage>
</organism>
<dbReference type="KEGG" id="msea:METESE_37750"/>
<dbReference type="InterPro" id="IPR011060">
    <property type="entry name" value="RibuloseP-bd_barrel"/>
</dbReference>
<keyword evidence="6" id="KW-0413">Isomerase</keyword>
<evidence type="ECO:0000256" key="1">
    <source>
        <dbReference type="ARBA" id="ARBA00009667"/>
    </source>
</evidence>
<dbReference type="GO" id="GO:0016853">
    <property type="term" value="F:isomerase activity"/>
    <property type="evidence" value="ECO:0007669"/>
    <property type="project" value="UniProtKB-KW"/>
</dbReference>
<evidence type="ECO:0000256" key="2">
    <source>
        <dbReference type="ARBA" id="ARBA00022605"/>
    </source>
</evidence>
<sequence>MEAPLKILPTLNIQNGLVVPLSGQGGATGDVMGMVTWLMDQGCHRLGLVDVDAARGHGNNRELIARAVNRFHAGRQKVLIQVGGGIRSSDQAQFFLDHGATWLAVGTILHRSPVMVEQLLARFREHLTAAVDVRGGEILASGWGGTWGQKPDAAGGLIGRFGFKRVLFMDLSPDAPEPDFETARLLSLQSKVPVFMGGSIRAPRHLTQAKEIPGLQGVVLDGLLLRDDPAFSVSNIVPGC</sequence>
<keyword evidence="7" id="KW-1185">Reference proteome</keyword>
<name>A0AA48KG06_9BACT</name>
<reference evidence="6" key="1">
    <citation type="journal article" date="2023" name="Int. J. Syst. Evol. Microbiol.">
        <title>Mesoterricola silvestris gen. nov., sp. nov., Mesoterricola sediminis sp. nov., Geothrix oryzae sp. nov., Geothrix edaphica sp. nov., Geothrix rubra sp. nov., and Geothrix limicola sp. nov., six novel members of Acidobacteriota isolated from soils.</title>
        <authorList>
            <person name="Itoh H."/>
            <person name="Sugisawa Y."/>
            <person name="Mise K."/>
            <person name="Xu Z."/>
            <person name="Kuniyasu M."/>
            <person name="Ushijima N."/>
            <person name="Kawano K."/>
            <person name="Kobayashi E."/>
            <person name="Shiratori Y."/>
            <person name="Masuda Y."/>
            <person name="Senoo K."/>
        </authorList>
    </citation>
    <scope>NUCLEOTIDE SEQUENCE</scope>
    <source>
        <strain evidence="6">W786</strain>
    </source>
</reference>
<evidence type="ECO:0000256" key="3">
    <source>
        <dbReference type="ARBA" id="ARBA00023102"/>
    </source>
</evidence>
<dbReference type="AlphaFoldDB" id="A0AA48KG06"/>
<evidence type="ECO:0000313" key="6">
    <source>
        <dbReference type="EMBL" id="BDU78817.1"/>
    </source>
</evidence>
<evidence type="ECO:0000256" key="5">
    <source>
        <dbReference type="RuleBase" id="RU003657"/>
    </source>
</evidence>